<proteinExistence type="predicted"/>
<dbReference type="Proteomes" id="UP000784294">
    <property type="component" value="Unassembled WGS sequence"/>
</dbReference>
<protein>
    <submittedName>
        <fullName evidence="2">Uncharacterized protein</fullName>
    </submittedName>
</protein>
<sequence length="176" mass="19265">MQAVSPSFVTHDRSRSKSRLVFSDEEGCGVVRLQTTDYTGSNPTGGGDTILGKTGLSRLGRSFSEPPHPTSSRLGPLAKKKPLSSNQQGRAFGLQVFLDKIRVLALVFILHSFPVTNSTYPNTTVTIATFNWLDNDKDEVMGVRPVQLPIWLLGDGLPQILFNSSFITLNVSTSLW</sequence>
<keyword evidence="3" id="KW-1185">Reference proteome</keyword>
<dbReference type="EMBL" id="CAAALY010021775">
    <property type="protein sequence ID" value="VEL14619.1"/>
    <property type="molecule type" value="Genomic_DNA"/>
</dbReference>
<dbReference type="AlphaFoldDB" id="A0A3S4ZLK4"/>
<evidence type="ECO:0000313" key="3">
    <source>
        <dbReference type="Proteomes" id="UP000784294"/>
    </source>
</evidence>
<evidence type="ECO:0000313" key="2">
    <source>
        <dbReference type="EMBL" id="VEL14619.1"/>
    </source>
</evidence>
<organism evidence="2 3">
    <name type="scientific">Protopolystoma xenopodis</name>
    <dbReference type="NCBI Taxonomy" id="117903"/>
    <lineage>
        <taxon>Eukaryota</taxon>
        <taxon>Metazoa</taxon>
        <taxon>Spiralia</taxon>
        <taxon>Lophotrochozoa</taxon>
        <taxon>Platyhelminthes</taxon>
        <taxon>Monogenea</taxon>
        <taxon>Polyopisthocotylea</taxon>
        <taxon>Polystomatidea</taxon>
        <taxon>Polystomatidae</taxon>
        <taxon>Protopolystoma</taxon>
    </lineage>
</organism>
<evidence type="ECO:0000256" key="1">
    <source>
        <dbReference type="SAM" id="MobiDB-lite"/>
    </source>
</evidence>
<comment type="caution">
    <text evidence="2">The sequence shown here is derived from an EMBL/GenBank/DDBJ whole genome shotgun (WGS) entry which is preliminary data.</text>
</comment>
<gene>
    <name evidence="2" type="ORF">PXEA_LOCUS8059</name>
</gene>
<accession>A0A3S4ZLK4</accession>
<reference evidence="2" key="1">
    <citation type="submission" date="2018-11" db="EMBL/GenBank/DDBJ databases">
        <authorList>
            <consortium name="Pathogen Informatics"/>
        </authorList>
    </citation>
    <scope>NUCLEOTIDE SEQUENCE</scope>
</reference>
<name>A0A3S4ZLK4_9PLAT</name>
<feature type="region of interest" description="Disordered" evidence="1">
    <location>
        <begin position="58"/>
        <end position="84"/>
    </location>
</feature>